<evidence type="ECO:0000256" key="15">
    <source>
        <dbReference type="ARBA" id="ARBA00023316"/>
    </source>
</evidence>
<keyword evidence="7" id="KW-0645">Protease</keyword>
<evidence type="ECO:0000256" key="1">
    <source>
        <dbReference type="ARBA" id="ARBA00004236"/>
    </source>
</evidence>
<organism evidence="21 22">
    <name type="scientific">Marivirga atlantica</name>
    <dbReference type="NCBI Taxonomy" id="1548457"/>
    <lineage>
        <taxon>Bacteria</taxon>
        <taxon>Pseudomonadati</taxon>
        <taxon>Bacteroidota</taxon>
        <taxon>Cytophagia</taxon>
        <taxon>Cytophagales</taxon>
        <taxon>Marivirgaceae</taxon>
        <taxon>Marivirga</taxon>
    </lineage>
</organism>
<accession>A0A937AFH6</accession>
<keyword evidence="10" id="KW-0378">Hydrolase</keyword>
<evidence type="ECO:0000256" key="11">
    <source>
        <dbReference type="ARBA" id="ARBA00022960"/>
    </source>
</evidence>
<dbReference type="EMBL" id="JAERQG010000002">
    <property type="protein sequence ID" value="MBL0765781.1"/>
    <property type="molecule type" value="Genomic_DNA"/>
</dbReference>
<dbReference type="SUPFAM" id="SSF53955">
    <property type="entry name" value="Lysozyme-like"/>
    <property type="match status" value="1"/>
</dbReference>
<dbReference type="Gene3D" id="1.10.3810.10">
    <property type="entry name" value="Biosynthetic peptidoglycan transglycosylase-like"/>
    <property type="match status" value="1"/>
</dbReference>
<dbReference type="SUPFAM" id="SSF56601">
    <property type="entry name" value="beta-lactamase/transpeptidase-like"/>
    <property type="match status" value="1"/>
</dbReference>
<evidence type="ECO:0000256" key="9">
    <source>
        <dbReference type="ARBA" id="ARBA00022679"/>
    </source>
</evidence>
<evidence type="ECO:0000256" key="17">
    <source>
        <dbReference type="ARBA" id="ARBA00049902"/>
    </source>
</evidence>
<comment type="similarity">
    <text evidence="3">In the C-terminal section; belongs to the transpeptidase family.</text>
</comment>
<dbReference type="GO" id="GO:0009252">
    <property type="term" value="P:peptidoglycan biosynthetic process"/>
    <property type="evidence" value="ECO:0007669"/>
    <property type="project" value="UniProtKB-KW"/>
</dbReference>
<keyword evidence="8" id="KW-0328">Glycosyltransferase</keyword>
<dbReference type="GO" id="GO:0008360">
    <property type="term" value="P:regulation of cell shape"/>
    <property type="evidence" value="ECO:0007669"/>
    <property type="project" value="UniProtKB-KW"/>
</dbReference>
<dbReference type="Pfam" id="PF00905">
    <property type="entry name" value="Transpeptidase"/>
    <property type="match status" value="1"/>
</dbReference>
<feature type="domain" description="Glycosyl transferase family 51" evidence="20">
    <location>
        <begin position="73"/>
        <end position="244"/>
    </location>
</feature>
<evidence type="ECO:0000256" key="13">
    <source>
        <dbReference type="ARBA" id="ARBA00023136"/>
    </source>
</evidence>
<dbReference type="GO" id="GO:0009002">
    <property type="term" value="F:serine-type D-Ala-D-Ala carboxypeptidase activity"/>
    <property type="evidence" value="ECO:0007669"/>
    <property type="project" value="UniProtKB-EC"/>
</dbReference>
<sequence>MKKKKESSILKKLLRLGVKLALAVVALVVIFIFSVKLGLFGKLPSEKVLKNIQHQQATKIVDKDEATIGLLFRVYRSNVQYEELPDHLIDALIATEDARFFEHHGIDYRSLGRVLFKTVLLQDRSAGGGSTITQQLAKNLFPRDINNKFDIIVAKVKELFTASKIEDLYSKEEILMLYLNTVNFPDNTFGIGAAAQTFYNKSVDQLTTDEAAVLIGSLKANHTYNPRLFPENSLERRNVVLSQMLKYEKIDEATFDKLTALPIKLNYTNIQPNYGIAGYFREQVRKQLVEWAEAYQKKTKKEIDIYGDGLIIHTTLDKALQEAAEKSMKEHMALLQKAFEREWGNGGKWNDYEVYAKYVRQTQAYKQLAKEGKAENQIMPLLSQKENRSYYDINKLKTAKISLIDSVKQSIKQLQAGFVALDPDNGDVRAYIGGKDFQHFKYDHVLQSKRQVGSTFKPFIYATAIEGGVDPCKYFPANAVEYADQEGWKPVNSDDEDYKYLNVTMQEALRKSMNTVSVKVLEEAGIADAIKTAHEAGIKSSLPEVPSLALGTAELSMMELATAYTAFLNKGYHFEPRMITKITTASGEVLAEFETKEGEGRAFDKETAALLLEIMKTVVDKGTASRIRWKYHIQSEIAGKTGTTQQNKDGWFVGITPDLVSVSWVGADDGAIGFRSTALGQGANSALPIYAGMVKQMEKSKELNSEYLNRFEKPEQAIFNQLDCPPVKEDGFFKKIFSNKDKKKDFNEEGKQNTNIFKRIKKIFN</sequence>
<evidence type="ECO:0000256" key="6">
    <source>
        <dbReference type="ARBA" id="ARBA00022645"/>
    </source>
</evidence>
<dbReference type="InterPro" id="IPR023346">
    <property type="entry name" value="Lysozyme-like_dom_sf"/>
</dbReference>
<protein>
    <submittedName>
        <fullName evidence="21">Transglycosylase domain-containing protein</fullName>
    </submittedName>
</protein>
<evidence type="ECO:0000256" key="12">
    <source>
        <dbReference type="ARBA" id="ARBA00022984"/>
    </source>
</evidence>
<evidence type="ECO:0000256" key="16">
    <source>
        <dbReference type="ARBA" id="ARBA00034000"/>
    </source>
</evidence>
<dbReference type="InterPro" id="IPR001264">
    <property type="entry name" value="Glyco_trans_51"/>
</dbReference>
<comment type="catalytic activity">
    <reaction evidence="17">
        <text>[GlcNAc-(1-&gt;4)-Mur2Ac(oyl-L-Ala-gamma-D-Glu-L-Lys-D-Ala-D-Ala)](n)-di-trans,octa-cis-undecaprenyl diphosphate + beta-D-GlcNAc-(1-&gt;4)-Mur2Ac(oyl-L-Ala-gamma-D-Glu-L-Lys-D-Ala-D-Ala)-di-trans,octa-cis-undecaprenyl diphosphate = [GlcNAc-(1-&gt;4)-Mur2Ac(oyl-L-Ala-gamma-D-Glu-L-Lys-D-Ala-D-Ala)](n+1)-di-trans,octa-cis-undecaprenyl diphosphate + di-trans,octa-cis-undecaprenyl diphosphate + H(+)</text>
        <dbReference type="Rhea" id="RHEA:23708"/>
        <dbReference type="Rhea" id="RHEA-COMP:9602"/>
        <dbReference type="Rhea" id="RHEA-COMP:9603"/>
        <dbReference type="ChEBI" id="CHEBI:15378"/>
        <dbReference type="ChEBI" id="CHEBI:58405"/>
        <dbReference type="ChEBI" id="CHEBI:60033"/>
        <dbReference type="ChEBI" id="CHEBI:78435"/>
        <dbReference type="EC" id="2.4.99.28"/>
    </reaction>
</comment>
<dbReference type="Proteomes" id="UP000642920">
    <property type="component" value="Unassembled WGS sequence"/>
</dbReference>
<dbReference type="GO" id="GO:0008658">
    <property type="term" value="F:penicillin binding"/>
    <property type="evidence" value="ECO:0007669"/>
    <property type="project" value="InterPro"/>
</dbReference>
<evidence type="ECO:0000256" key="10">
    <source>
        <dbReference type="ARBA" id="ARBA00022801"/>
    </source>
</evidence>
<evidence type="ECO:0000259" key="20">
    <source>
        <dbReference type="Pfam" id="PF00912"/>
    </source>
</evidence>
<dbReference type="InterPro" id="IPR001460">
    <property type="entry name" value="PCN-bd_Tpept"/>
</dbReference>
<comment type="caution">
    <text evidence="21">The sequence shown here is derived from an EMBL/GenBank/DDBJ whole genome shotgun (WGS) entry which is preliminary data.</text>
</comment>
<keyword evidence="18" id="KW-1133">Transmembrane helix</keyword>
<evidence type="ECO:0000256" key="4">
    <source>
        <dbReference type="ARBA" id="ARBA00007739"/>
    </source>
</evidence>
<dbReference type="AlphaFoldDB" id="A0A937AFH6"/>
<feature type="domain" description="Penicillin-binding protein transpeptidase" evidence="19">
    <location>
        <begin position="417"/>
        <end position="658"/>
    </location>
</feature>
<comment type="similarity">
    <text evidence="4">In the N-terminal section; belongs to the glycosyltransferase 51 family.</text>
</comment>
<dbReference type="RefSeq" id="WP_201921051.1">
    <property type="nucleotide sequence ID" value="NZ_JAERQG010000002.1"/>
</dbReference>
<evidence type="ECO:0000256" key="18">
    <source>
        <dbReference type="SAM" id="Phobius"/>
    </source>
</evidence>
<dbReference type="InterPro" id="IPR012338">
    <property type="entry name" value="Beta-lactam/transpept-like"/>
</dbReference>
<dbReference type="PANTHER" id="PTHR32282">
    <property type="entry name" value="BINDING PROTEIN TRANSPEPTIDASE, PUTATIVE-RELATED"/>
    <property type="match status" value="1"/>
</dbReference>
<evidence type="ECO:0000256" key="8">
    <source>
        <dbReference type="ARBA" id="ARBA00022676"/>
    </source>
</evidence>
<dbReference type="GO" id="GO:0006508">
    <property type="term" value="P:proteolysis"/>
    <property type="evidence" value="ECO:0007669"/>
    <property type="project" value="UniProtKB-KW"/>
</dbReference>
<keyword evidence="5" id="KW-1003">Cell membrane</keyword>
<evidence type="ECO:0000259" key="19">
    <source>
        <dbReference type="Pfam" id="PF00905"/>
    </source>
</evidence>
<dbReference type="InterPro" id="IPR050396">
    <property type="entry name" value="Glycosyltr_51/Transpeptidase"/>
</dbReference>
<comment type="catalytic activity">
    <reaction evidence="16">
        <text>Preferential cleavage: (Ac)2-L-Lys-D-Ala-|-D-Ala. Also transpeptidation of peptidyl-alanyl moieties that are N-acyl substituents of D-alanine.</text>
        <dbReference type="EC" id="3.4.16.4"/>
    </reaction>
</comment>
<keyword evidence="14" id="KW-0511">Multifunctional enzyme</keyword>
<dbReference type="GO" id="GO:0030288">
    <property type="term" value="C:outer membrane-bounded periplasmic space"/>
    <property type="evidence" value="ECO:0007669"/>
    <property type="project" value="TreeGrafter"/>
</dbReference>
<evidence type="ECO:0000313" key="22">
    <source>
        <dbReference type="Proteomes" id="UP000642920"/>
    </source>
</evidence>
<keyword evidence="22" id="KW-1185">Reference proteome</keyword>
<gene>
    <name evidence="21" type="ORF">JKP34_11005</name>
</gene>
<evidence type="ECO:0000256" key="5">
    <source>
        <dbReference type="ARBA" id="ARBA00022475"/>
    </source>
</evidence>
<dbReference type="Gene3D" id="3.40.710.10">
    <property type="entry name" value="DD-peptidase/beta-lactamase superfamily"/>
    <property type="match status" value="2"/>
</dbReference>
<evidence type="ECO:0000256" key="3">
    <source>
        <dbReference type="ARBA" id="ARBA00007090"/>
    </source>
</evidence>
<comment type="pathway">
    <text evidence="2">Cell wall biogenesis; peptidoglycan biosynthesis.</text>
</comment>
<keyword evidence="15" id="KW-0961">Cell wall biogenesis/degradation</keyword>
<name>A0A937AFH6_9BACT</name>
<keyword evidence="12" id="KW-0573">Peptidoglycan synthesis</keyword>
<dbReference type="GO" id="GO:0071555">
    <property type="term" value="P:cell wall organization"/>
    <property type="evidence" value="ECO:0007669"/>
    <property type="project" value="UniProtKB-KW"/>
</dbReference>
<feature type="transmembrane region" description="Helical" evidence="18">
    <location>
        <begin position="20"/>
        <end position="41"/>
    </location>
</feature>
<keyword evidence="11" id="KW-0133">Cell shape</keyword>
<dbReference type="GO" id="GO:0008955">
    <property type="term" value="F:peptidoglycan glycosyltransferase activity"/>
    <property type="evidence" value="ECO:0007669"/>
    <property type="project" value="UniProtKB-EC"/>
</dbReference>
<proteinExistence type="inferred from homology"/>
<keyword evidence="18" id="KW-0812">Transmembrane</keyword>
<keyword evidence="6" id="KW-0121">Carboxypeptidase</keyword>
<dbReference type="Pfam" id="PF00912">
    <property type="entry name" value="Transgly"/>
    <property type="match status" value="1"/>
</dbReference>
<keyword evidence="9" id="KW-0808">Transferase</keyword>
<comment type="subcellular location">
    <subcellularLocation>
        <location evidence="1">Cell membrane</location>
    </subcellularLocation>
</comment>
<dbReference type="PANTHER" id="PTHR32282:SF11">
    <property type="entry name" value="PENICILLIN-BINDING PROTEIN 1B"/>
    <property type="match status" value="1"/>
</dbReference>
<dbReference type="GO" id="GO:0005886">
    <property type="term" value="C:plasma membrane"/>
    <property type="evidence" value="ECO:0007669"/>
    <property type="project" value="UniProtKB-SubCell"/>
</dbReference>
<keyword evidence="13 18" id="KW-0472">Membrane</keyword>
<evidence type="ECO:0000313" key="21">
    <source>
        <dbReference type="EMBL" id="MBL0765781.1"/>
    </source>
</evidence>
<reference evidence="21" key="1">
    <citation type="submission" date="2021-01" db="EMBL/GenBank/DDBJ databases">
        <title>Marivirga sp. nov., isolated from intertidal surface sediments.</title>
        <authorList>
            <person name="Zhang M."/>
        </authorList>
    </citation>
    <scope>NUCLEOTIDE SEQUENCE</scope>
    <source>
        <strain evidence="21">SM1354</strain>
    </source>
</reference>
<dbReference type="InterPro" id="IPR036950">
    <property type="entry name" value="PBP_transglycosylase"/>
</dbReference>
<evidence type="ECO:0000256" key="2">
    <source>
        <dbReference type="ARBA" id="ARBA00004752"/>
    </source>
</evidence>
<evidence type="ECO:0000256" key="14">
    <source>
        <dbReference type="ARBA" id="ARBA00023268"/>
    </source>
</evidence>
<evidence type="ECO:0000256" key="7">
    <source>
        <dbReference type="ARBA" id="ARBA00022670"/>
    </source>
</evidence>